<dbReference type="PRINTS" id="PR00813">
    <property type="entry name" value="BCTERIALGSPG"/>
</dbReference>
<dbReference type="RefSeq" id="WP_087288004.1">
    <property type="nucleotide sequence ID" value="NZ_NFJD01000002.1"/>
</dbReference>
<dbReference type="Gene3D" id="3.30.700.10">
    <property type="entry name" value="Glycoprotein, Type 4 Pilin"/>
    <property type="match status" value="1"/>
</dbReference>
<proteinExistence type="predicted"/>
<dbReference type="SUPFAM" id="SSF54523">
    <property type="entry name" value="Pili subunits"/>
    <property type="match status" value="1"/>
</dbReference>
<evidence type="ECO:0000256" key="1">
    <source>
        <dbReference type="ARBA" id="ARBA00022481"/>
    </source>
</evidence>
<dbReference type="Pfam" id="PF07963">
    <property type="entry name" value="N_methyl"/>
    <property type="match status" value="1"/>
</dbReference>
<dbReference type="AlphaFoldDB" id="A0A1Y4DNF4"/>
<comment type="caution">
    <text evidence="3">The sequence shown here is derived from an EMBL/GenBank/DDBJ whole genome shotgun (WGS) entry which is preliminary data.</text>
</comment>
<protein>
    <recommendedName>
        <fullName evidence="5">Type II secretion system protein GspG C-terminal domain-containing protein</fullName>
    </recommendedName>
</protein>
<dbReference type="GO" id="GO:0015627">
    <property type="term" value="C:type II protein secretion system complex"/>
    <property type="evidence" value="ECO:0007669"/>
    <property type="project" value="InterPro"/>
</dbReference>
<keyword evidence="2" id="KW-1133">Transmembrane helix</keyword>
<dbReference type="Proteomes" id="UP000196368">
    <property type="component" value="Unassembled WGS sequence"/>
</dbReference>
<evidence type="ECO:0000256" key="2">
    <source>
        <dbReference type="SAM" id="Phobius"/>
    </source>
</evidence>
<dbReference type="OrthoDB" id="8592370at2"/>
<name>A0A1Y4DNF4_9BACT</name>
<dbReference type="PANTHER" id="PTHR30093">
    <property type="entry name" value="GENERAL SECRETION PATHWAY PROTEIN G"/>
    <property type="match status" value="1"/>
</dbReference>
<dbReference type="EMBL" id="NFJD01000002">
    <property type="protein sequence ID" value="OUO56931.1"/>
    <property type="molecule type" value="Genomic_DNA"/>
</dbReference>
<sequence>MKRNHTGFTLIELLAVVMIIAMLTSVALPQYRKSVQRAESMEALVNLRTIFDAAKRYRSANSEAPMKLNGLDVSFFDADTPEASSFNIGNYHYAFSDWGVSACRISGSGSYANTYCLDMYYTYRLGDTKYKDLLICASKSQKYSWLCDSLKTDELPDGTAVIGTELD</sequence>
<keyword evidence="1" id="KW-0488">Methylation</keyword>
<dbReference type="InterPro" id="IPR045584">
    <property type="entry name" value="Pilin-like"/>
</dbReference>
<gene>
    <name evidence="3" type="ORF">B5F75_03550</name>
</gene>
<evidence type="ECO:0000313" key="4">
    <source>
        <dbReference type="Proteomes" id="UP000196368"/>
    </source>
</evidence>
<keyword evidence="4" id="KW-1185">Reference proteome</keyword>
<evidence type="ECO:0008006" key="5">
    <source>
        <dbReference type="Google" id="ProtNLM"/>
    </source>
</evidence>
<keyword evidence="2" id="KW-0472">Membrane</keyword>
<dbReference type="NCBIfam" id="TIGR02532">
    <property type="entry name" value="IV_pilin_GFxxxE"/>
    <property type="match status" value="1"/>
</dbReference>
<dbReference type="InterPro" id="IPR012902">
    <property type="entry name" value="N_methyl_site"/>
</dbReference>
<organism evidence="3 4">
    <name type="scientific">Candidatus Avelusimicrobium gallicola</name>
    <dbReference type="NCBI Taxonomy" id="2562704"/>
    <lineage>
        <taxon>Bacteria</taxon>
        <taxon>Pseudomonadati</taxon>
        <taxon>Elusimicrobiota</taxon>
        <taxon>Elusimicrobia</taxon>
        <taxon>Elusimicrobiales</taxon>
        <taxon>Elusimicrobiaceae</taxon>
        <taxon>Candidatus Avelusimicrobium</taxon>
    </lineage>
</organism>
<dbReference type="PROSITE" id="PS00409">
    <property type="entry name" value="PROKAR_NTER_METHYL"/>
    <property type="match status" value="1"/>
</dbReference>
<accession>A0A1Y4DNF4</accession>
<evidence type="ECO:0000313" key="3">
    <source>
        <dbReference type="EMBL" id="OUO56931.1"/>
    </source>
</evidence>
<reference evidence="4" key="1">
    <citation type="submission" date="2017-04" db="EMBL/GenBank/DDBJ databases">
        <title>Function of individual gut microbiota members based on whole genome sequencing of pure cultures obtained from chicken caecum.</title>
        <authorList>
            <person name="Medvecky M."/>
            <person name="Cejkova D."/>
            <person name="Polansky O."/>
            <person name="Karasova D."/>
            <person name="Kubasova T."/>
            <person name="Cizek A."/>
            <person name="Rychlik I."/>
        </authorList>
    </citation>
    <scope>NUCLEOTIDE SEQUENCE [LARGE SCALE GENOMIC DNA]</scope>
    <source>
        <strain evidence="4">An273</strain>
    </source>
</reference>
<dbReference type="InterPro" id="IPR000983">
    <property type="entry name" value="Bac_GSPG_pilin"/>
</dbReference>
<feature type="transmembrane region" description="Helical" evidence="2">
    <location>
        <begin position="6"/>
        <end position="28"/>
    </location>
</feature>
<dbReference type="GO" id="GO:0015628">
    <property type="term" value="P:protein secretion by the type II secretion system"/>
    <property type="evidence" value="ECO:0007669"/>
    <property type="project" value="InterPro"/>
</dbReference>
<keyword evidence="2" id="KW-0812">Transmembrane</keyword>